<keyword evidence="1" id="KW-0238">DNA-binding</keyword>
<dbReference type="InterPro" id="IPR006600">
    <property type="entry name" value="HTH_CenpB_DNA-bd_dom"/>
</dbReference>
<dbReference type="GeneID" id="70239259"/>
<feature type="region of interest" description="Disordered" evidence="2">
    <location>
        <begin position="71"/>
        <end position="90"/>
    </location>
</feature>
<dbReference type="PANTHER" id="PTHR19303:SF73">
    <property type="entry name" value="PROTEIN PDC2"/>
    <property type="match status" value="1"/>
</dbReference>
<reference evidence="5" key="2">
    <citation type="submission" date="2021-01" db="EMBL/GenBank/DDBJ databases">
        <authorList>
            <person name="Schikora-Tamarit M.A."/>
        </authorList>
    </citation>
    <scope>NUCLEOTIDE SEQUENCE</scope>
    <source>
        <strain evidence="5">CBS6075</strain>
    </source>
</reference>
<dbReference type="EMBL" id="JAEUBE010000511">
    <property type="protein sequence ID" value="KAH3660090.1"/>
    <property type="molecule type" value="Genomic_DNA"/>
</dbReference>
<evidence type="ECO:0000259" key="3">
    <source>
        <dbReference type="Pfam" id="PF03184"/>
    </source>
</evidence>
<evidence type="ECO:0008006" key="7">
    <source>
        <dbReference type="Google" id="ProtNLM"/>
    </source>
</evidence>
<evidence type="ECO:0000256" key="1">
    <source>
        <dbReference type="ARBA" id="ARBA00023125"/>
    </source>
</evidence>
<dbReference type="Pfam" id="PF03184">
    <property type="entry name" value="DDE_1"/>
    <property type="match status" value="1"/>
</dbReference>
<comment type="caution">
    <text evidence="5">The sequence shown here is derived from an EMBL/GenBank/DDBJ whole genome shotgun (WGS) entry which is preliminary data.</text>
</comment>
<dbReference type="OrthoDB" id="2507562at2759"/>
<name>A0A9P8NUS5_9ASCO</name>
<gene>
    <name evidence="5" type="ORF">OGAPHI_007295</name>
</gene>
<dbReference type="GO" id="GO:0005634">
    <property type="term" value="C:nucleus"/>
    <property type="evidence" value="ECO:0007669"/>
    <property type="project" value="TreeGrafter"/>
</dbReference>
<dbReference type="InterPro" id="IPR004875">
    <property type="entry name" value="DDE_SF_endonuclease_dom"/>
</dbReference>
<evidence type="ECO:0000313" key="5">
    <source>
        <dbReference type="EMBL" id="KAH3660090.1"/>
    </source>
</evidence>
<dbReference type="InterPro" id="IPR009057">
    <property type="entry name" value="Homeodomain-like_sf"/>
</dbReference>
<organism evidence="5 6">
    <name type="scientific">Ogataea philodendri</name>
    <dbReference type="NCBI Taxonomy" id="1378263"/>
    <lineage>
        <taxon>Eukaryota</taxon>
        <taxon>Fungi</taxon>
        <taxon>Dikarya</taxon>
        <taxon>Ascomycota</taxon>
        <taxon>Saccharomycotina</taxon>
        <taxon>Pichiomycetes</taxon>
        <taxon>Pichiales</taxon>
        <taxon>Pichiaceae</taxon>
        <taxon>Ogataea</taxon>
    </lineage>
</organism>
<dbReference type="RefSeq" id="XP_046057801.1">
    <property type="nucleotide sequence ID" value="XM_046208676.1"/>
</dbReference>
<dbReference type="AlphaFoldDB" id="A0A9P8NUS5"/>
<dbReference type="PANTHER" id="PTHR19303">
    <property type="entry name" value="TRANSPOSON"/>
    <property type="match status" value="1"/>
</dbReference>
<feature type="region of interest" description="Disordered" evidence="2">
    <location>
        <begin position="1"/>
        <end position="52"/>
    </location>
</feature>
<proteinExistence type="predicted"/>
<evidence type="ECO:0000259" key="4">
    <source>
        <dbReference type="Pfam" id="PF03221"/>
    </source>
</evidence>
<accession>A0A9P8NUS5</accession>
<dbReference type="InterPro" id="IPR050863">
    <property type="entry name" value="CenT-Element_Derived"/>
</dbReference>
<keyword evidence="6" id="KW-1185">Reference proteome</keyword>
<evidence type="ECO:0000313" key="6">
    <source>
        <dbReference type="Proteomes" id="UP000769157"/>
    </source>
</evidence>
<reference evidence="5" key="1">
    <citation type="journal article" date="2021" name="Open Biol.">
        <title>Shared evolutionary footprints suggest mitochondrial oxidative damage underlies multiple complex I losses in fungi.</title>
        <authorList>
            <person name="Schikora-Tamarit M.A."/>
            <person name="Marcet-Houben M."/>
            <person name="Nosek J."/>
            <person name="Gabaldon T."/>
        </authorList>
    </citation>
    <scope>NUCLEOTIDE SEQUENCE</scope>
    <source>
        <strain evidence="5">CBS6075</strain>
    </source>
</reference>
<feature type="compositionally biased region" description="Low complexity" evidence="2">
    <location>
        <begin position="71"/>
        <end position="81"/>
    </location>
</feature>
<dbReference type="Pfam" id="PF03221">
    <property type="entry name" value="HTH_Tnp_Tc5"/>
    <property type="match status" value="1"/>
</dbReference>
<protein>
    <recommendedName>
        <fullName evidence="7">HTH CENPB-type domain-containing protein</fullName>
    </recommendedName>
</protein>
<dbReference type="Proteomes" id="UP000769157">
    <property type="component" value="Unassembled WGS sequence"/>
</dbReference>
<dbReference type="SUPFAM" id="SSF46689">
    <property type="entry name" value="Homeodomain-like"/>
    <property type="match status" value="1"/>
</dbReference>
<evidence type="ECO:0000256" key="2">
    <source>
        <dbReference type="SAM" id="MobiDB-lite"/>
    </source>
</evidence>
<sequence>MMHSPSPTNFPRKRGHRDQPSRHDLPQAQYGAEYGSGYSQQPFIDGRYINPTQSPMFASRELAPQREGSIISNLSNSSSSSQQPPDNSKLPRATLEQKIQALDWFHACDGKSQQHTVNYFRDLGQFAITKSTLNRWVLNEAQLREAFKNLTLNNSKVYKTRPRFKDPEVNRCLEILYEQSCFENEPITERKLTARWTHFYKLYHQIPAESGDKLLPKSNGWLHHFKKKNSVKRELARKFYDDAELFKLRALDEEQERLRQILGPYRPDQIYEVDEVSFNAKPSFLSLNSSDNVPATDKVTVSLLANADGSSTFDPLVVSSTSTLKDSQIHNLCYQKNGLLTAEIFYKYISFIDSQLTTEAVLLLDHLHSHIIPTDNFKHIRLVYYSPNIAEPRYTYRPLDFGLKRMFKMLVKCIYLLQFRPHVHKMDIIAAIGHAVSVLRSHHYTVSSFYRSQLISQLEMGSDAVCNDSAKEDDLMKMLSDYRSRNLISRVFNRRCLQNTGEELDLEELLFPPDEEVDDVHFEDEEIVNFVRREFSEVADESEPEAGLAQSATIRKQYSGSHTNWFSLPDGETREPVDGFRMFYSNSENAAKFPDMTEQYYYKYFSADFPDGTKRRRLGSLEIDGHILTADIEKQYT</sequence>
<feature type="domain" description="DDE-1" evidence="3">
    <location>
        <begin position="297"/>
        <end position="409"/>
    </location>
</feature>
<dbReference type="GO" id="GO:0003677">
    <property type="term" value="F:DNA binding"/>
    <property type="evidence" value="ECO:0007669"/>
    <property type="project" value="UniProtKB-KW"/>
</dbReference>
<feature type="domain" description="HTH CENPB-type" evidence="4">
    <location>
        <begin position="167"/>
        <end position="233"/>
    </location>
</feature>